<evidence type="ECO:0000313" key="1">
    <source>
        <dbReference type="EMBL" id="RSL46086.1"/>
    </source>
</evidence>
<dbReference type="EMBL" id="NKCI01000246">
    <property type="protein sequence ID" value="RSL46086.1"/>
    <property type="molecule type" value="Genomic_DNA"/>
</dbReference>
<comment type="caution">
    <text evidence="1">The sequence shown here is derived from an EMBL/GenBank/DDBJ whole genome shotgun (WGS) entry which is preliminary data.</text>
</comment>
<dbReference type="Proteomes" id="UP000288168">
    <property type="component" value="Unassembled WGS sequence"/>
</dbReference>
<name>A0A428NZ42_9HYPO</name>
<dbReference type="AlphaFoldDB" id="A0A428NZ42"/>
<reference evidence="1 2" key="1">
    <citation type="submission" date="2017-06" db="EMBL/GenBank/DDBJ databases">
        <title>Comparative genomic analysis of Ambrosia Fusariam Clade fungi.</title>
        <authorList>
            <person name="Stajich J.E."/>
            <person name="Carrillo J."/>
            <person name="Kijimoto T."/>
            <person name="Eskalen A."/>
            <person name="O'Donnell K."/>
            <person name="Kasson M."/>
        </authorList>
    </citation>
    <scope>NUCLEOTIDE SEQUENCE [LARGE SCALE GENOMIC DNA]</scope>
    <source>
        <strain evidence="1 2">NRRL62584</strain>
    </source>
</reference>
<accession>A0A428NZ42</accession>
<keyword evidence="2" id="KW-1185">Reference proteome</keyword>
<protein>
    <submittedName>
        <fullName evidence="1">Uncharacterized protein</fullName>
    </submittedName>
</protein>
<sequence length="327" mass="36252">MHLDHKIPWKTAASHFSLVLSNTEGRFDLVALDLPSQASTLGHFSRVFSATIKEFSETELAKIPSTSPSASPSAKLFSDDVLVFAERHFDLGPHETNSALHNPLSASYQDVKYWQTRTEGGTFNSSDGDLADAVKMLVVIAAVAPEKPLRIEALAALLRLASETPLSQLRNVHWGHAFGADLVASVALQAYVFLNLTEAVQCRQKEQTSLLKVDPLMSFLNRDALQDYDYPAQNIPHRTFWSSIGVLNLGTDTGNESAVVDPLAQEDDEIHQEARNGLRQYLKDCFAILYVYDVVLRQVCGSNEAEEFLAEEVAAVFWRLGCKREDD</sequence>
<gene>
    <name evidence="1" type="ORF">CEP54_013993</name>
</gene>
<evidence type="ECO:0000313" key="2">
    <source>
        <dbReference type="Proteomes" id="UP000288168"/>
    </source>
</evidence>
<proteinExistence type="predicted"/>
<organism evidence="1 2">
    <name type="scientific">Fusarium duplospermum</name>
    <dbReference type="NCBI Taxonomy" id="1325734"/>
    <lineage>
        <taxon>Eukaryota</taxon>
        <taxon>Fungi</taxon>
        <taxon>Dikarya</taxon>
        <taxon>Ascomycota</taxon>
        <taxon>Pezizomycotina</taxon>
        <taxon>Sordariomycetes</taxon>
        <taxon>Hypocreomycetidae</taxon>
        <taxon>Hypocreales</taxon>
        <taxon>Nectriaceae</taxon>
        <taxon>Fusarium</taxon>
        <taxon>Fusarium solani species complex</taxon>
    </lineage>
</organism>
<dbReference type="OrthoDB" id="3204049at2759"/>